<dbReference type="GO" id="GO:0005829">
    <property type="term" value="C:cytosol"/>
    <property type="evidence" value="ECO:0007669"/>
    <property type="project" value="TreeGrafter"/>
</dbReference>
<comment type="similarity">
    <text evidence="2">Belongs to the UPP synthase family.</text>
</comment>
<dbReference type="GO" id="GO:0071555">
    <property type="term" value="P:cell wall organization"/>
    <property type="evidence" value="ECO:0007669"/>
    <property type="project" value="UniProtKB-KW"/>
</dbReference>
<feature type="binding site" evidence="2">
    <location>
        <position position="60"/>
    </location>
    <ligand>
        <name>substrate</name>
    </ligand>
</feature>
<dbReference type="HAMAP" id="MF_01139">
    <property type="entry name" value="ISPT"/>
    <property type="match status" value="1"/>
</dbReference>
<keyword evidence="2" id="KW-0961">Cell wall biogenesis/degradation</keyword>
<dbReference type="FunFam" id="3.40.1180.10:FF:000001">
    <property type="entry name" value="(2E,6E)-farnesyl-diphosphate-specific ditrans,polycis-undecaprenyl-diphosphate synthase"/>
    <property type="match status" value="1"/>
</dbReference>
<feature type="binding site" evidence="2">
    <location>
        <position position="11"/>
    </location>
    <ligand>
        <name>Mg(2+)</name>
        <dbReference type="ChEBI" id="CHEBI:18420"/>
    </ligand>
</feature>
<keyword evidence="2" id="KW-0573">Peptidoglycan synthesis</keyword>
<dbReference type="EMBL" id="AYKG01000034">
    <property type="protein sequence ID" value="ROO26528.1"/>
    <property type="molecule type" value="Genomic_DNA"/>
</dbReference>
<dbReference type="GO" id="GO:0000287">
    <property type="term" value="F:magnesium ion binding"/>
    <property type="evidence" value="ECO:0007669"/>
    <property type="project" value="UniProtKB-UniRule"/>
</dbReference>
<dbReference type="GO" id="GO:0008360">
    <property type="term" value="P:regulation of cell shape"/>
    <property type="evidence" value="ECO:0007669"/>
    <property type="project" value="UniProtKB-KW"/>
</dbReference>
<feature type="active site" evidence="2">
    <location>
        <position position="11"/>
    </location>
</feature>
<keyword evidence="2" id="KW-0479">Metal-binding</keyword>
<dbReference type="InterPro" id="IPR036424">
    <property type="entry name" value="UPP_synth-like_sf"/>
</dbReference>
<name>A0A423PLS2_9GAMM</name>
<feature type="binding site" evidence="2">
    <location>
        <position position="24"/>
    </location>
    <ligand>
        <name>substrate</name>
    </ligand>
</feature>
<keyword evidence="2" id="KW-0460">Magnesium</keyword>
<feature type="binding site" evidence="2">
    <location>
        <position position="179"/>
    </location>
    <ligand>
        <name>substrate</name>
    </ligand>
</feature>
<dbReference type="CDD" id="cd00475">
    <property type="entry name" value="Cis_IPPS"/>
    <property type="match status" value="1"/>
</dbReference>
<evidence type="ECO:0000313" key="3">
    <source>
        <dbReference type="EMBL" id="ROO26528.1"/>
    </source>
</evidence>
<dbReference type="SUPFAM" id="SSF64005">
    <property type="entry name" value="Undecaprenyl diphosphate synthase"/>
    <property type="match status" value="1"/>
</dbReference>
<dbReference type="PANTHER" id="PTHR10291">
    <property type="entry name" value="DEHYDRODOLICHYL DIPHOSPHATE SYNTHASE FAMILY MEMBER"/>
    <property type="match status" value="1"/>
</dbReference>
<dbReference type="GO" id="GO:0016094">
    <property type="term" value="P:polyprenol biosynthetic process"/>
    <property type="evidence" value="ECO:0007669"/>
    <property type="project" value="TreeGrafter"/>
</dbReference>
<accession>A0A423PLS2</accession>
<gene>
    <name evidence="2" type="primary">uppS</name>
    <name evidence="3" type="ORF">SAJA_10635</name>
</gene>
<keyword evidence="1 2" id="KW-0808">Transferase</keyword>
<feature type="binding site" evidence="2">
    <location>
        <begin position="56"/>
        <end position="58"/>
    </location>
    <ligand>
        <name>substrate</name>
    </ligand>
</feature>
<feature type="binding site" evidence="2">
    <location>
        <position position="28"/>
    </location>
    <ligand>
        <name>substrate</name>
    </ligand>
</feature>
<dbReference type="Pfam" id="PF01255">
    <property type="entry name" value="Prenyltransf"/>
    <property type="match status" value="1"/>
</dbReference>
<sequence>MAPRHVAIIMDGNGRWARARGLPRAAGHRRGARIAHDIVAVASRAGVEALTLFAFSSENWRRPAHEVRLLLDLLRRTIKKELAALHANGVRLSFVGSRDRFPDGLIREMDHGEQHTAGNHGLQLNIAVDYGGRWDVVRRARELARRVGQGELAVDDIDEHCFDTGMSLAHCPAPDLLIRTGGESRLSNFLLWETAYSELYFTDVLWPDFSDETLHAAIDWFARRERRFGDVAAGVPRR</sequence>
<evidence type="ECO:0000256" key="1">
    <source>
        <dbReference type="ARBA" id="ARBA00022679"/>
    </source>
</evidence>
<comment type="function">
    <text evidence="2">Catalyzes the sequential condensation of isopentenyl diphosphate (IPP) with (2E,6E)-farnesyl diphosphate (E,E-FPP) to yield (2Z,6Z,10Z,14Z,18Z,22Z,26Z,30Z,34E,38E)-undecaprenyl diphosphate (di-trans,octa-cis-UPP). UPP is the precursor of glycosyl carrier lipid in the biosynthesis of bacterial cell wall polysaccharide components such as peptidoglycan and lipopolysaccharide.</text>
</comment>
<dbReference type="GO" id="GO:0008834">
    <property type="term" value="F:ditrans,polycis-undecaprenyl-diphosphate synthase [(2E,6E)-farnesyl-diphosphate specific] activity"/>
    <property type="evidence" value="ECO:0007669"/>
    <property type="project" value="UniProtKB-UniRule"/>
</dbReference>
<comment type="cofactor">
    <cofactor evidence="2">
        <name>Mg(2+)</name>
        <dbReference type="ChEBI" id="CHEBI:18420"/>
    </cofactor>
    <text evidence="2">Binds 2 magnesium ions per subunit.</text>
</comment>
<dbReference type="InterPro" id="IPR001441">
    <property type="entry name" value="UPP_synth-like"/>
</dbReference>
<dbReference type="NCBIfam" id="TIGR00055">
    <property type="entry name" value="uppS"/>
    <property type="match status" value="1"/>
</dbReference>
<dbReference type="FunCoup" id="A0A423PLS2">
    <property type="interactions" value="527"/>
</dbReference>
<dbReference type="PANTHER" id="PTHR10291:SF0">
    <property type="entry name" value="DEHYDRODOLICHYL DIPHOSPHATE SYNTHASE 2"/>
    <property type="match status" value="1"/>
</dbReference>
<dbReference type="InterPro" id="IPR018520">
    <property type="entry name" value="UPP_synth-like_CS"/>
</dbReference>
<evidence type="ECO:0000256" key="2">
    <source>
        <dbReference type="HAMAP-Rule" id="MF_01139"/>
    </source>
</evidence>
<feature type="active site" description="Proton acceptor" evidence="2">
    <location>
        <position position="59"/>
    </location>
</feature>
<feature type="binding site" evidence="2">
    <location>
        <begin position="12"/>
        <end position="15"/>
    </location>
    <ligand>
        <name>substrate</name>
    </ligand>
</feature>
<comment type="subunit">
    <text evidence="2">Homodimer.</text>
</comment>
<dbReference type="EC" id="2.5.1.31" evidence="2"/>
<feature type="binding site" evidence="2">
    <location>
        <position position="16"/>
    </location>
    <ligand>
        <name>substrate</name>
    </ligand>
</feature>
<evidence type="ECO:0000313" key="4">
    <source>
        <dbReference type="Proteomes" id="UP000285310"/>
    </source>
</evidence>
<dbReference type="PROSITE" id="PS01066">
    <property type="entry name" value="UPP_SYNTHASE"/>
    <property type="match status" value="1"/>
</dbReference>
<comment type="catalytic activity">
    <reaction evidence="2">
        <text>8 isopentenyl diphosphate + (2E,6E)-farnesyl diphosphate = di-trans,octa-cis-undecaprenyl diphosphate + 8 diphosphate</text>
        <dbReference type="Rhea" id="RHEA:27551"/>
        <dbReference type="ChEBI" id="CHEBI:33019"/>
        <dbReference type="ChEBI" id="CHEBI:58405"/>
        <dbReference type="ChEBI" id="CHEBI:128769"/>
        <dbReference type="ChEBI" id="CHEBI:175763"/>
        <dbReference type="EC" id="2.5.1.31"/>
    </reaction>
</comment>
<organism evidence="3 4">
    <name type="scientific">Salinisphaera japonica YTM-1</name>
    <dbReference type="NCBI Taxonomy" id="1209778"/>
    <lineage>
        <taxon>Bacteria</taxon>
        <taxon>Pseudomonadati</taxon>
        <taxon>Pseudomonadota</taxon>
        <taxon>Gammaproteobacteria</taxon>
        <taxon>Salinisphaerales</taxon>
        <taxon>Salinisphaeraceae</taxon>
        <taxon>Salinisphaera</taxon>
    </lineage>
</organism>
<dbReference type="Gene3D" id="3.40.1180.10">
    <property type="entry name" value="Decaprenyl diphosphate synthase-like"/>
    <property type="match status" value="1"/>
</dbReference>
<proteinExistence type="inferred from homology"/>
<feature type="binding site" evidence="2">
    <location>
        <begin position="185"/>
        <end position="187"/>
    </location>
    <ligand>
        <name>substrate</name>
    </ligand>
</feature>
<dbReference type="Proteomes" id="UP000285310">
    <property type="component" value="Unassembled WGS sequence"/>
</dbReference>
<dbReference type="AlphaFoldDB" id="A0A423PLS2"/>
<dbReference type="RefSeq" id="WP_245963294.1">
    <property type="nucleotide sequence ID" value="NZ_AYKG01000034.1"/>
</dbReference>
<comment type="caution">
    <text evidence="3">The sequence shown here is derived from an EMBL/GenBank/DDBJ whole genome shotgun (WGS) entry which is preliminary data.</text>
</comment>
<protein>
    <recommendedName>
        <fullName evidence="2">Ditrans,polycis-undecaprenyl-diphosphate synthase ((2E,6E)-farnesyl-diphosphate specific)</fullName>
        <ecNumber evidence="2">2.5.1.31</ecNumber>
    </recommendedName>
    <alternativeName>
        <fullName evidence="2">Ditrans,polycis-undecaprenylcistransferase</fullName>
    </alternativeName>
    <alternativeName>
        <fullName evidence="2">Undecaprenyl diphosphate synthase</fullName>
        <shortName evidence="2">UDS</shortName>
    </alternativeName>
    <alternativeName>
        <fullName evidence="2">Undecaprenyl pyrophosphate synthase</fullName>
        <shortName evidence="2">UPP synthase</shortName>
    </alternativeName>
</protein>
<feature type="binding site" evidence="2">
    <location>
        <position position="198"/>
    </location>
    <ligand>
        <name>Mg(2+)</name>
        <dbReference type="ChEBI" id="CHEBI:18420"/>
    </ligand>
</feature>
<dbReference type="GO" id="GO:0009252">
    <property type="term" value="P:peptidoglycan biosynthetic process"/>
    <property type="evidence" value="ECO:0007669"/>
    <property type="project" value="UniProtKB-UniRule"/>
</dbReference>
<reference evidence="3 4" key="1">
    <citation type="submission" date="2013-10" db="EMBL/GenBank/DDBJ databases">
        <title>Salinisphaera japonica YTM-1 Genome Sequencing.</title>
        <authorList>
            <person name="Lai Q."/>
            <person name="Li C."/>
            <person name="Shao Z."/>
        </authorList>
    </citation>
    <scope>NUCLEOTIDE SEQUENCE [LARGE SCALE GENOMIC DNA]</scope>
    <source>
        <strain evidence="3 4">YTM-1</strain>
    </source>
</reference>
<feature type="binding site" evidence="2">
    <location>
        <position position="62"/>
    </location>
    <ligand>
        <name>substrate</name>
    </ligand>
</feature>
<keyword evidence="4" id="KW-1185">Reference proteome</keyword>
<keyword evidence="2" id="KW-0133">Cell shape</keyword>
<dbReference type="InParanoid" id="A0A423PLS2"/>